<feature type="domain" description="Cyclic nucleotide-binding" evidence="1">
    <location>
        <begin position="42"/>
        <end position="159"/>
    </location>
</feature>
<dbReference type="InterPro" id="IPR036388">
    <property type="entry name" value="WH-like_DNA-bd_sf"/>
</dbReference>
<evidence type="ECO:0000313" key="3">
    <source>
        <dbReference type="Proteomes" id="UP001597086"/>
    </source>
</evidence>
<sequence length="225" mass="25904">MIKDQSKYDWSFFYTLHCRKFIILIKVMSLPNFTNFLIEKGGLTAEEVRQVTPFMRTETVANNAFLLKAGEVCSHSFFVESGVLRLYALNEEGKENILQFATENGIVSDRGSVFFQEPSTYYIDAIEPTVVVLFDEAFVNEVAKVNSSFRVHHEKLLQNHIRHLYKRVSLLIGASAKVRYLEFVQRHPDLMLRVPQWMIASYLGITPESLSRVRKALAAENFKSN</sequence>
<dbReference type="CDD" id="cd00038">
    <property type="entry name" value="CAP_ED"/>
    <property type="match status" value="1"/>
</dbReference>
<reference evidence="3" key="1">
    <citation type="journal article" date="2019" name="Int. J. Syst. Evol. Microbiol.">
        <title>The Global Catalogue of Microorganisms (GCM) 10K type strain sequencing project: providing services to taxonomists for standard genome sequencing and annotation.</title>
        <authorList>
            <consortium name="The Broad Institute Genomics Platform"/>
            <consortium name="The Broad Institute Genome Sequencing Center for Infectious Disease"/>
            <person name="Wu L."/>
            <person name="Ma J."/>
        </authorList>
    </citation>
    <scope>NUCLEOTIDE SEQUENCE [LARGE SCALE GENOMIC DNA]</scope>
    <source>
        <strain evidence="3">CCUG 56098</strain>
    </source>
</reference>
<gene>
    <name evidence="2" type="ORF">ACFQ13_06430</name>
</gene>
<dbReference type="InterPro" id="IPR000595">
    <property type="entry name" value="cNMP-bd_dom"/>
</dbReference>
<dbReference type="Pfam" id="PF00027">
    <property type="entry name" value="cNMP_binding"/>
    <property type="match status" value="1"/>
</dbReference>
<keyword evidence="3" id="KW-1185">Reference proteome</keyword>
<protein>
    <submittedName>
        <fullName evidence="2">Crp/Fnr family transcriptional regulator</fullName>
    </submittedName>
</protein>
<dbReference type="Gene3D" id="1.10.10.10">
    <property type="entry name" value="Winged helix-like DNA-binding domain superfamily/Winged helix DNA-binding domain"/>
    <property type="match status" value="1"/>
</dbReference>
<dbReference type="InterPro" id="IPR018490">
    <property type="entry name" value="cNMP-bd_dom_sf"/>
</dbReference>
<evidence type="ECO:0000259" key="1">
    <source>
        <dbReference type="PROSITE" id="PS50042"/>
    </source>
</evidence>
<dbReference type="Gene3D" id="2.60.120.10">
    <property type="entry name" value="Jelly Rolls"/>
    <property type="match status" value="1"/>
</dbReference>
<comment type="caution">
    <text evidence="2">The sequence shown here is derived from an EMBL/GenBank/DDBJ whole genome shotgun (WGS) entry which is preliminary data.</text>
</comment>
<dbReference type="SUPFAM" id="SSF51206">
    <property type="entry name" value="cAMP-binding domain-like"/>
    <property type="match status" value="1"/>
</dbReference>
<name>A0ABW3KSG0_9FLAO</name>
<dbReference type="SMART" id="SM00100">
    <property type="entry name" value="cNMP"/>
    <property type="match status" value="1"/>
</dbReference>
<dbReference type="EMBL" id="JBHTKM010000048">
    <property type="protein sequence ID" value="MFD1015548.1"/>
    <property type="molecule type" value="Genomic_DNA"/>
</dbReference>
<dbReference type="InterPro" id="IPR014710">
    <property type="entry name" value="RmlC-like_jellyroll"/>
</dbReference>
<evidence type="ECO:0000313" key="2">
    <source>
        <dbReference type="EMBL" id="MFD1015548.1"/>
    </source>
</evidence>
<proteinExistence type="predicted"/>
<organism evidence="2 3">
    <name type="scientific">Winogradskyella rapida</name>
    <dbReference type="NCBI Taxonomy" id="549701"/>
    <lineage>
        <taxon>Bacteria</taxon>
        <taxon>Pseudomonadati</taxon>
        <taxon>Bacteroidota</taxon>
        <taxon>Flavobacteriia</taxon>
        <taxon>Flavobacteriales</taxon>
        <taxon>Flavobacteriaceae</taxon>
        <taxon>Winogradskyella</taxon>
    </lineage>
</organism>
<dbReference type="Proteomes" id="UP001597086">
    <property type="component" value="Unassembled WGS sequence"/>
</dbReference>
<dbReference type="RefSeq" id="WP_386115385.1">
    <property type="nucleotide sequence ID" value="NZ_JBHTKM010000048.1"/>
</dbReference>
<dbReference type="PROSITE" id="PS50042">
    <property type="entry name" value="CNMP_BINDING_3"/>
    <property type="match status" value="1"/>
</dbReference>
<accession>A0ABW3KSG0</accession>